<evidence type="ECO:0000256" key="1">
    <source>
        <dbReference type="SAM" id="SignalP"/>
    </source>
</evidence>
<feature type="signal peptide" evidence="1">
    <location>
        <begin position="1"/>
        <end position="22"/>
    </location>
</feature>
<name>A0A9D4G6Y7_DREPO</name>
<dbReference type="Proteomes" id="UP000828390">
    <property type="component" value="Unassembled WGS sequence"/>
</dbReference>
<keyword evidence="3" id="KW-1185">Reference proteome</keyword>
<feature type="chain" id="PRO_5038372960" evidence="1">
    <location>
        <begin position="23"/>
        <end position="155"/>
    </location>
</feature>
<gene>
    <name evidence="2" type="ORF">DPMN_140033</name>
</gene>
<comment type="caution">
    <text evidence="2">The sequence shown here is derived from an EMBL/GenBank/DDBJ whole genome shotgun (WGS) entry which is preliminary data.</text>
</comment>
<dbReference type="EMBL" id="JAIWYP010000006">
    <property type="protein sequence ID" value="KAH3811621.1"/>
    <property type="molecule type" value="Genomic_DNA"/>
</dbReference>
<accession>A0A9D4G6Y7</accession>
<reference evidence="2" key="1">
    <citation type="journal article" date="2019" name="bioRxiv">
        <title>The Genome of the Zebra Mussel, Dreissena polymorpha: A Resource for Invasive Species Research.</title>
        <authorList>
            <person name="McCartney M.A."/>
            <person name="Auch B."/>
            <person name="Kono T."/>
            <person name="Mallez S."/>
            <person name="Zhang Y."/>
            <person name="Obille A."/>
            <person name="Becker A."/>
            <person name="Abrahante J.E."/>
            <person name="Garbe J."/>
            <person name="Badalamenti J.P."/>
            <person name="Herman A."/>
            <person name="Mangelson H."/>
            <person name="Liachko I."/>
            <person name="Sullivan S."/>
            <person name="Sone E.D."/>
            <person name="Koren S."/>
            <person name="Silverstein K.A.T."/>
            <person name="Beckman K.B."/>
            <person name="Gohl D.M."/>
        </authorList>
    </citation>
    <scope>NUCLEOTIDE SEQUENCE</scope>
    <source>
        <strain evidence="2">Duluth1</strain>
        <tissue evidence="2">Whole animal</tissue>
    </source>
</reference>
<evidence type="ECO:0000313" key="2">
    <source>
        <dbReference type="EMBL" id="KAH3811621.1"/>
    </source>
</evidence>
<organism evidence="2 3">
    <name type="scientific">Dreissena polymorpha</name>
    <name type="common">Zebra mussel</name>
    <name type="synonym">Mytilus polymorpha</name>
    <dbReference type="NCBI Taxonomy" id="45954"/>
    <lineage>
        <taxon>Eukaryota</taxon>
        <taxon>Metazoa</taxon>
        <taxon>Spiralia</taxon>
        <taxon>Lophotrochozoa</taxon>
        <taxon>Mollusca</taxon>
        <taxon>Bivalvia</taxon>
        <taxon>Autobranchia</taxon>
        <taxon>Heteroconchia</taxon>
        <taxon>Euheterodonta</taxon>
        <taxon>Imparidentia</taxon>
        <taxon>Neoheterodontei</taxon>
        <taxon>Myida</taxon>
        <taxon>Dreissenoidea</taxon>
        <taxon>Dreissenidae</taxon>
        <taxon>Dreissena</taxon>
    </lineage>
</organism>
<keyword evidence="1" id="KW-0732">Signal</keyword>
<proteinExistence type="predicted"/>
<evidence type="ECO:0000313" key="3">
    <source>
        <dbReference type="Proteomes" id="UP000828390"/>
    </source>
</evidence>
<sequence>MCCARLSKDVFFIILQVFVAYAYDGPFMSEMTFHTAYISPNCTRLIKVSYAQCVKAFAESKENDVMNFWRLATLCELCSTASINNTSGQGSVDKVAIGALIRYKYYVGSSSESLSTFKQAEQRSTRHWPASLAVDGDPRSLMQYCSHTNNQPGEW</sequence>
<reference evidence="2" key="2">
    <citation type="submission" date="2020-11" db="EMBL/GenBank/DDBJ databases">
        <authorList>
            <person name="McCartney M.A."/>
            <person name="Auch B."/>
            <person name="Kono T."/>
            <person name="Mallez S."/>
            <person name="Becker A."/>
            <person name="Gohl D.M."/>
            <person name="Silverstein K.A.T."/>
            <person name="Koren S."/>
            <person name="Bechman K.B."/>
            <person name="Herman A."/>
            <person name="Abrahante J.E."/>
            <person name="Garbe J."/>
        </authorList>
    </citation>
    <scope>NUCLEOTIDE SEQUENCE</scope>
    <source>
        <strain evidence="2">Duluth1</strain>
        <tissue evidence="2">Whole animal</tissue>
    </source>
</reference>
<protein>
    <submittedName>
        <fullName evidence="2">Uncharacterized protein</fullName>
    </submittedName>
</protein>
<dbReference type="AlphaFoldDB" id="A0A9D4G6Y7"/>